<evidence type="ECO:0000256" key="7">
    <source>
        <dbReference type="ARBA" id="ARBA00023170"/>
    </source>
</evidence>
<name>A0ABN8NM81_9CNID</name>
<feature type="transmembrane region" description="Helical" evidence="11">
    <location>
        <begin position="225"/>
        <end position="245"/>
    </location>
</feature>
<evidence type="ECO:0000256" key="11">
    <source>
        <dbReference type="SAM" id="Phobius"/>
    </source>
</evidence>
<comment type="caution">
    <text evidence="13">The sequence shown here is derived from an EMBL/GenBank/DDBJ whole genome shotgun (WGS) entry which is preliminary data.</text>
</comment>
<evidence type="ECO:0000256" key="4">
    <source>
        <dbReference type="ARBA" id="ARBA00022989"/>
    </source>
</evidence>
<comment type="subcellular location">
    <subcellularLocation>
        <location evidence="1">Cell membrane</location>
        <topology evidence="1">Multi-pass membrane protein</topology>
    </subcellularLocation>
</comment>
<dbReference type="EMBL" id="CALNXK010000026">
    <property type="protein sequence ID" value="CAH3113407.1"/>
    <property type="molecule type" value="Genomic_DNA"/>
</dbReference>
<dbReference type="CDD" id="cd00637">
    <property type="entry name" value="7tm_classA_rhodopsin-like"/>
    <property type="match status" value="1"/>
</dbReference>
<dbReference type="InterPro" id="IPR017452">
    <property type="entry name" value="GPCR_Rhodpsn_7TM"/>
</dbReference>
<evidence type="ECO:0000256" key="3">
    <source>
        <dbReference type="ARBA" id="ARBA00022692"/>
    </source>
</evidence>
<evidence type="ECO:0000259" key="12">
    <source>
        <dbReference type="PROSITE" id="PS50262"/>
    </source>
</evidence>
<gene>
    <name evidence="13" type="ORF">PLOB_00022080</name>
</gene>
<protein>
    <recommendedName>
        <fullName evidence="12">G-protein coupled receptors family 1 profile domain-containing protein</fullName>
    </recommendedName>
</protein>
<keyword evidence="4 11" id="KW-1133">Transmembrane helix</keyword>
<dbReference type="PRINTS" id="PR00237">
    <property type="entry name" value="GPCRRHODOPSN"/>
</dbReference>
<keyword evidence="9 10" id="KW-0807">Transducer</keyword>
<feature type="transmembrane region" description="Helical" evidence="11">
    <location>
        <begin position="66"/>
        <end position="93"/>
    </location>
</feature>
<feature type="transmembrane region" description="Helical" evidence="11">
    <location>
        <begin position="155"/>
        <end position="176"/>
    </location>
</feature>
<organism evidence="13 14">
    <name type="scientific">Porites lobata</name>
    <dbReference type="NCBI Taxonomy" id="104759"/>
    <lineage>
        <taxon>Eukaryota</taxon>
        <taxon>Metazoa</taxon>
        <taxon>Cnidaria</taxon>
        <taxon>Anthozoa</taxon>
        <taxon>Hexacorallia</taxon>
        <taxon>Scleractinia</taxon>
        <taxon>Fungiina</taxon>
        <taxon>Poritidae</taxon>
        <taxon>Porites</taxon>
    </lineage>
</organism>
<reference evidence="13 14" key="1">
    <citation type="submission" date="2022-05" db="EMBL/GenBank/DDBJ databases">
        <authorList>
            <consortium name="Genoscope - CEA"/>
            <person name="William W."/>
        </authorList>
    </citation>
    <scope>NUCLEOTIDE SEQUENCE [LARGE SCALE GENOMIC DNA]</scope>
</reference>
<keyword evidence="14" id="KW-1185">Reference proteome</keyword>
<keyword evidence="7 10" id="KW-0675">Receptor</keyword>
<evidence type="ECO:0000256" key="10">
    <source>
        <dbReference type="RuleBase" id="RU000688"/>
    </source>
</evidence>
<evidence type="ECO:0000256" key="9">
    <source>
        <dbReference type="ARBA" id="ARBA00023224"/>
    </source>
</evidence>
<proteinExistence type="inferred from homology"/>
<keyword evidence="8" id="KW-0325">Glycoprotein</keyword>
<feature type="transmembrane region" description="Helical" evidence="11">
    <location>
        <begin position="113"/>
        <end position="134"/>
    </location>
</feature>
<accession>A0ABN8NM81</accession>
<dbReference type="Pfam" id="PF00001">
    <property type="entry name" value="7tm_1"/>
    <property type="match status" value="1"/>
</dbReference>
<comment type="similarity">
    <text evidence="10">Belongs to the G-protein coupled receptor 1 family.</text>
</comment>
<keyword evidence="3 10" id="KW-0812">Transmembrane</keyword>
<keyword evidence="2" id="KW-1003">Cell membrane</keyword>
<dbReference type="PROSITE" id="PS00237">
    <property type="entry name" value="G_PROTEIN_RECEP_F1_1"/>
    <property type="match status" value="1"/>
</dbReference>
<dbReference type="PANTHER" id="PTHR24246">
    <property type="entry name" value="OLFACTORY RECEPTOR AND ADENOSINE RECEPTOR"/>
    <property type="match status" value="1"/>
</dbReference>
<dbReference type="PROSITE" id="PS50262">
    <property type="entry name" value="G_PROTEIN_RECEP_F1_2"/>
    <property type="match status" value="1"/>
</dbReference>
<keyword evidence="6 11" id="KW-0472">Membrane</keyword>
<dbReference type="PANTHER" id="PTHR24246:SF27">
    <property type="entry name" value="ADENOSINE RECEPTOR, ISOFORM A"/>
    <property type="match status" value="1"/>
</dbReference>
<dbReference type="Proteomes" id="UP001159405">
    <property type="component" value="Unassembled WGS sequence"/>
</dbReference>
<evidence type="ECO:0000256" key="1">
    <source>
        <dbReference type="ARBA" id="ARBA00004651"/>
    </source>
</evidence>
<evidence type="ECO:0000256" key="2">
    <source>
        <dbReference type="ARBA" id="ARBA00022475"/>
    </source>
</evidence>
<dbReference type="Gene3D" id="1.20.1070.10">
    <property type="entry name" value="Rhodopsin 7-helix transmembrane proteins"/>
    <property type="match status" value="1"/>
</dbReference>
<feature type="domain" description="G-protein coupled receptors family 1 profile" evidence="12">
    <location>
        <begin position="46"/>
        <end position="284"/>
    </location>
</feature>
<evidence type="ECO:0000313" key="13">
    <source>
        <dbReference type="EMBL" id="CAH3113407.1"/>
    </source>
</evidence>
<evidence type="ECO:0000256" key="8">
    <source>
        <dbReference type="ARBA" id="ARBA00023180"/>
    </source>
</evidence>
<feature type="transmembrane region" description="Helical" evidence="11">
    <location>
        <begin position="27"/>
        <end position="54"/>
    </location>
</feature>
<feature type="transmembrane region" description="Helical" evidence="11">
    <location>
        <begin position="182"/>
        <end position="204"/>
    </location>
</feature>
<dbReference type="SUPFAM" id="SSF81321">
    <property type="entry name" value="Family A G protein-coupled receptor-like"/>
    <property type="match status" value="1"/>
</dbReference>
<evidence type="ECO:0000256" key="5">
    <source>
        <dbReference type="ARBA" id="ARBA00023040"/>
    </source>
</evidence>
<evidence type="ECO:0000256" key="6">
    <source>
        <dbReference type="ARBA" id="ARBA00023136"/>
    </source>
</evidence>
<keyword evidence="5 10" id="KW-0297">G-protein coupled receptor</keyword>
<evidence type="ECO:0000313" key="14">
    <source>
        <dbReference type="Proteomes" id="UP001159405"/>
    </source>
</evidence>
<dbReference type="InterPro" id="IPR000276">
    <property type="entry name" value="GPCR_Rhodpsn"/>
</dbReference>
<sequence>MNVSSDMRSVFSCPHNPNFVWDPTDKIFPWVMVAIVSIASPAAVILNILVIAGVRSRKELQKHSNILLSSMAAADILVGAINMPLSATVDFVISRQVFNDHICTVDLVNVYMYLMYTLTASTLYHLTFIAWERYQAIQNCYQNKAKLTRSHPKKLAITAWFLAAFTQVPGILLTALGIEHDFIAVAIAAFFALILIAYFYIVVYREARKAKQIITQVTVMVKTKLENAVAITCALVSTAVVLSFVPLVTVGLMGELYPSLRKSSVFRSAETLLPMNSIVNPLIYFYRNHRFRNIVLEIFCIRNPPVAKSKVAPMQYVRSKDPFSKKGVQKHPNANSHHLLSRAASCELANVIELNRAMKKRPVSAPSIIRLHNNSFDSSQPQNPSSILTVVATVHPQRRERHRNSLPVFHPSSLTKRWEAKRNHCNLSDPAGDLIKKQYQFNNRKLKNHLPYLLPRSPTTKVRQSEIWVQDYNLERSTAYGKGAGSNGISLRSRKGLLKRSMSAPTLREIRSFRNDTLQPDAPAACDGSLDFCHLSKS</sequence>